<feature type="compositionally biased region" description="Acidic residues" evidence="1">
    <location>
        <begin position="98"/>
        <end position="112"/>
    </location>
</feature>
<dbReference type="CDD" id="cd17039">
    <property type="entry name" value="Ubl_ubiquitin_like"/>
    <property type="match status" value="1"/>
</dbReference>
<dbReference type="eggNOG" id="ENOG502SCY5">
    <property type="taxonomic scope" value="Eukaryota"/>
</dbReference>
<dbReference type="RefSeq" id="XP_016608183.1">
    <property type="nucleotide sequence ID" value="XM_016752719.1"/>
</dbReference>
<name>A0A0L0HH84_SPIPD</name>
<dbReference type="OMA" id="WENVNVI"/>
<dbReference type="SMART" id="SM00213">
    <property type="entry name" value="UBQ"/>
    <property type="match status" value="1"/>
</dbReference>
<dbReference type="STRING" id="645134.A0A0L0HH84"/>
<evidence type="ECO:0000256" key="1">
    <source>
        <dbReference type="SAM" id="MobiDB-lite"/>
    </source>
</evidence>
<dbReference type="Gene3D" id="3.10.20.90">
    <property type="entry name" value="Phosphatidylinositol 3-kinase Catalytic Subunit, Chain A, domain 1"/>
    <property type="match status" value="1"/>
</dbReference>
<evidence type="ECO:0000313" key="4">
    <source>
        <dbReference type="Proteomes" id="UP000053201"/>
    </source>
</evidence>
<feature type="region of interest" description="Disordered" evidence="1">
    <location>
        <begin position="86"/>
        <end position="123"/>
    </location>
</feature>
<dbReference type="InParanoid" id="A0A0L0HH84"/>
<dbReference type="InterPro" id="IPR000626">
    <property type="entry name" value="Ubiquitin-like_dom"/>
</dbReference>
<dbReference type="GeneID" id="27687930"/>
<dbReference type="Proteomes" id="UP000053201">
    <property type="component" value="Unassembled WGS sequence"/>
</dbReference>
<protein>
    <recommendedName>
        <fullName evidence="2">Ubiquitin-like domain-containing protein</fullName>
    </recommendedName>
</protein>
<keyword evidence="4" id="KW-1185">Reference proteome</keyword>
<dbReference type="VEuPathDB" id="FungiDB:SPPG_04485"/>
<accession>A0A0L0HH84</accession>
<dbReference type="InterPro" id="IPR029071">
    <property type="entry name" value="Ubiquitin-like_domsf"/>
</dbReference>
<evidence type="ECO:0000259" key="2">
    <source>
        <dbReference type="PROSITE" id="PS50053"/>
    </source>
</evidence>
<dbReference type="PANTHER" id="PTHR47725:SF2">
    <property type="entry name" value="UBIQUITIN-LIKE DOMAIN-CONTAINING PROTEIN"/>
    <property type="match status" value="1"/>
</dbReference>
<dbReference type="EMBL" id="KQ257456">
    <property type="protein sequence ID" value="KND00144.1"/>
    <property type="molecule type" value="Genomic_DNA"/>
</dbReference>
<organism evidence="3 4">
    <name type="scientific">Spizellomyces punctatus (strain DAOM BR117)</name>
    <dbReference type="NCBI Taxonomy" id="645134"/>
    <lineage>
        <taxon>Eukaryota</taxon>
        <taxon>Fungi</taxon>
        <taxon>Fungi incertae sedis</taxon>
        <taxon>Chytridiomycota</taxon>
        <taxon>Chytridiomycota incertae sedis</taxon>
        <taxon>Chytridiomycetes</taxon>
        <taxon>Spizellomycetales</taxon>
        <taxon>Spizellomycetaceae</taxon>
        <taxon>Spizellomyces</taxon>
    </lineage>
</organism>
<dbReference type="AlphaFoldDB" id="A0A0L0HH84"/>
<dbReference type="OrthoDB" id="428577at2759"/>
<dbReference type="SUPFAM" id="SSF54236">
    <property type="entry name" value="Ubiquitin-like"/>
    <property type="match status" value="1"/>
</dbReference>
<feature type="compositionally biased region" description="Gly residues" evidence="1">
    <location>
        <begin position="113"/>
        <end position="123"/>
    </location>
</feature>
<proteinExistence type="predicted"/>
<reference evidence="3 4" key="1">
    <citation type="submission" date="2009-08" db="EMBL/GenBank/DDBJ databases">
        <title>The Genome Sequence of Spizellomyces punctatus strain DAOM BR117.</title>
        <authorList>
            <consortium name="The Broad Institute Genome Sequencing Platform"/>
            <person name="Russ C."/>
            <person name="Cuomo C."/>
            <person name="Shea T."/>
            <person name="Young S.K."/>
            <person name="Zeng Q."/>
            <person name="Koehrsen M."/>
            <person name="Haas B."/>
            <person name="Borodovsky M."/>
            <person name="Guigo R."/>
            <person name="Alvarado L."/>
            <person name="Berlin A."/>
            <person name="Bochicchio J."/>
            <person name="Borenstein D."/>
            <person name="Chapman S."/>
            <person name="Chen Z."/>
            <person name="Engels R."/>
            <person name="Freedman E."/>
            <person name="Gellesch M."/>
            <person name="Goldberg J."/>
            <person name="Griggs A."/>
            <person name="Gujja S."/>
            <person name="Heiman D."/>
            <person name="Hepburn T."/>
            <person name="Howarth C."/>
            <person name="Jen D."/>
            <person name="Larson L."/>
            <person name="Lewis B."/>
            <person name="Mehta T."/>
            <person name="Park D."/>
            <person name="Pearson M."/>
            <person name="Roberts A."/>
            <person name="Saif S."/>
            <person name="Shenoy N."/>
            <person name="Sisk P."/>
            <person name="Stolte C."/>
            <person name="Sykes S."/>
            <person name="Thomson T."/>
            <person name="Walk T."/>
            <person name="White J."/>
            <person name="Yandava C."/>
            <person name="Burger G."/>
            <person name="Gray M.W."/>
            <person name="Holland P.W.H."/>
            <person name="King N."/>
            <person name="Lang F.B.F."/>
            <person name="Roger A.J."/>
            <person name="Ruiz-Trillo I."/>
            <person name="Lander E."/>
            <person name="Nusbaum C."/>
        </authorList>
    </citation>
    <scope>NUCLEOTIDE SEQUENCE [LARGE SCALE GENOMIC DNA]</scope>
    <source>
        <strain evidence="3 4">DAOM BR117</strain>
    </source>
</reference>
<dbReference type="PANTHER" id="PTHR47725">
    <property type="entry name" value="OS03G0364000 PROTEIN"/>
    <property type="match status" value="1"/>
</dbReference>
<feature type="domain" description="Ubiquitin-like" evidence="2">
    <location>
        <begin position="2"/>
        <end position="79"/>
    </location>
</feature>
<gene>
    <name evidence="3" type="ORF">SPPG_04485</name>
</gene>
<evidence type="ECO:0000313" key="3">
    <source>
        <dbReference type="EMBL" id="KND00144.1"/>
    </source>
</evidence>
<dbReference type="PROSITE" id="PS50053">
    <property type="entry name" value="UBIQUITIN_2"/>
    <property type="match status" value="1"/>
</dbReference>
<sequence length="123" mass="13565">MASMYLRVKRQKTTWFVEAQPQDTVQQLKTKLATTLNREKDAKDLRLQVPGKQPGTYSPLDDTAVLEQIGLVDDAVVYLSFWIAGQSNPSDGKWEPVEVPDFEPLNDEEGVEEGGSGKGKAAA</sequence>